<protein>
    <submittedName>
        <fullName evidence="1">Uncharacterized protein</fullName>
    </submittedName>
</protein>
<comment type="caution">
    <text evidence="1">The sequence shown here is derived from an EMBL/GenBank/DDBJ whole genome shotgun (WGS) entry which is preliminary data.</text>
</comment>
<accession>A0A919R5Y1</accession>
<reference evidence="1" key="1">
    <citation type="submission" date="2021-01" db="EMBL/GenBank/DDBJ databases">
        <title>Whole genome shotgun sequence of Sphaerisporangium rufum NBRC 109079.</title>
        <authorList>
            <person name="Komaki H."/>
            <person name="Tamura T."/>
        </authorList>
    </citation>
    <scope>NUCLEOTIDE SEQUENCE</scope>
    <source>
        <strain evidence="1">NBRC 109079</strain>
    </source>
</reference>
<dbReference type="AlphaFoldDB" id="A0A919R5Y1"/>
<organism evidence="1 2">
    <name type="scientific">Sphaerisporangium rufum</name>
    <dbReference type="NCBI Taxonomy" id="1381558"/>
    <lineage>
        <taxon>Bacteria</taxon>
        <taxon>Bacillati</taxon>
        <taxon>Actinomycetota</taxon>
        <taxon>Actinomycetes</taxon>
        <taxon>Streptosporangiales</taxon>
        <taxon>Streptosporangiaceae</taxon>
        <taxon>Sphaerisporangium</taxon>
    </lineage>
</organism>
<evidence type="ECO:0000313" key="2">
    <source>
        <dbReference type="Proteomes" id="UP000655287"/>
    </source>
</evidence>
<keyword evidence="2" id="KW-1185">Reference proteome</keyword>
<dbReference type="Proteomes" id="UP000655287">
    <property type="component" value="Unassembled WGS sequence"/>
</dbReference>
<evidence type="ECO:0000313" key="1">
    <source>
        <dbReference type="EMBL" id="GII79006.1"/>
    </source>
</evidence>
<sequence>MAHPGLRPVVLGLGCFRHIDLRGPAQRMGSAAPPSSKCGLSDDAPATPINGRVVQALPSELCPVDPTKQTYCRQIPMVR</sequence>
<name>A0A919R5Y1_9ACTN</name>
<dbReference type="EMBL" id="BOOU01000054">
    <property type="protein sequence ID" value="GII79006.1"/>
    <property type="molecule type" value="Genomic_DNA"/>
</dbReference>
<proteinExistence type="predicted"/>
<gene>
    <name evidence="1" type="ORF">Sru01_39880</name>
</gene>